<feature type="transmembrane region" description="Helical" evidence="1">
    <location>
        <begin position="22"/>
        <end position="42"/>
    </location>
</feature>
<gene>
    <name evidence="2" type="ORF">SK854_06035</name>
</gene>
<keyword evidence="1" id="KW-1133">Transmembrane helix</keyword>
<dbReference type="EMBL" id="JAXAVU010000004">
    <property type="protein sequence ID" value="MDX8141662.1"/>
    <property type="molecule type" value="Genomic_DNA"/>
</dbReference>
<reference evidence="2 3" key="2">
    <citation type="submission" date="2023-11" db="EMBL/GenBank/DDBJ databases">
        <authorList>
            <person name="Lara A.C."/>
            <person name="Chronakova A."/>
        </authorList>
    </citation>
    <scope>NUCLEOTIDE SEQUENCE [LARGE SCALE GENOMIC DNA]</scope>
    <source>
        <strain evidence="2 3">BCCO 10_0061</strain>
    </source>
</reference>
<evidence type="ECO:0000313" key="3">
    <source>
        <dbReference type="Proteomes" id="UP001285352"/>
    </source>
</evidence>
<evidence type="ECO:0000313" key="2">
    <source>
        <dbReference type="EMBL" id="MDX8141662.1"/>
    </source>
</evidence>
<organism evidence="2 3">
    <name type="scientific">Lentzea sokolovensis</name>
    <dbReference type="NCBI Taxonomy" id="3095429"/>
    <lineage>
        <taxon>Bacteria</taxon>
        <taxon>Bacillati</taxon>
        <taxon>Actinomycetota</taxon>
        <taxon>Actinomycetes</taxon>
        <taxon>Pseudonocardiales</taxon>
        <taxon>Pseudonocardiaceae</taxon>
        <taxon>Lentzea</taxon>
    </lineage>
</organism>
<comment type="caution">
    <text evidence="2">The sequence shown here is derived from an EMBL/GenBank/DDBJ whole genome shotgun (WGS) entry which is preliminary data.</text>
</comment>
<keyword evidence="1" id="KW-0812">Transmembrane</keyword>
<evidence type="ECO:0000256" key="1">
    <source>
        <dbReference type="SAM" id="Phobius"/>
    </source>
</evidence>
<keyword evidence="1" id="KW-0472">Membrane</keyword>
<protein>
    <submittedName>
        <fullName evidence="2">Uncharacterized protein</fullName>
    </submittedName>
</protein>
<name>A0ABU4UR71_9PSEU</name>
<dbReference type="RefSeq" id="WP_319973983.1">
    <property type="nucleotide sequence ID" value="NZ_JAXAVU010000004.1"/>
</dbReference>
<reference evidence="2 3" key="1">
    <citation type="submission" date="2023-11" db="EMBL/GenBank/DDBJ databases">
        <title>Lentzea sokolovensis, sp. nov., Lentzea kristufkii, sp. nov., and Lentzea miocenensis, sp. nov., rare actinobacteria from Sokolov Coal Basin, Miocene lacustrine sediment, Czech Republic.</title>
        <authorList>
            <person name="Lara A."/>
            <person name="Kotroba L."/>
            <person name="Nouioui I."/>
            <person name="Neumann-Schaal M."/>
            <person name="Mast Y."/>
            <person name="Chronakova A."/>
        </authorList>
    </citation>
    <scope>NUCLEOTIDE SEQUENCE [LARGE SCALE GENOMIC DNA]</scope>
    <source>
        <strain evidence="2 3">BCCO 10_0061</strain>
    </source>
</reference>
<proteinExistence type="predicted"/>
<sequence length="92" mass="9542">MLGVLTDLGAVFGMEGLWHLNLLGYLDTGITACVPAVVLPLVMTRDRWRALAFSVALSWAGTGLSAPDQLGDGVVGGVWITAAARRSSASTV</sequence>
<keyword evidence="3" id="KW-1185">Reference proteome</keyword>
<dbReference type="Proteomes" id="UP001285352">
    <property type="component" value="Unassembled WGS sequence"/>
</dbReference>
<accession>A0ABU4UR71</accession>